<dbReference type="InterPro" id="IPR008928">
    <property type="entry name" value="6-hairpin_glycosidase_sf"/>
</dbReference>
<dbReference type="InterPro" id="IPR012341">
    <property type="entry name" value="6hp_glycosidase-like_sf"/>
</dbReference>
<evidence type="ECO:0000313" key="7">
    <source>
        <dbReference type="Proteomes" id="UP000825935"/>
    </source>
</evidence>
<dbReference type="EMBL" id="CM035421">
    <property type="protein sequence ID" value="KAH7388450.1"/>
    <property type="molecule type" value="Genomic_DNA"/>
</dbReference>
<dbReference type="Gene3D" id="1.50.10.10">
    <property type="match status" value="1"/>
</dbReference>
<dbReference type="GO" id="GO:0005993">
    <property type="term" value="P:trehalose catabolic process"/>
    <property type="evidence" value="ECO:0007669"/>
    <property type="project" value="TreeGrafter"/>
</dbReference>
<dbReference type="Proteomes" id="UP000825935">
    <property type="component" value="Chromosome 16"/>
</dbReference>
<proteinExistence type="inferred from homology"/>
<dbReference type="PANTHER" id="PTHR23403:SF1">
    <property type="entry name" value="TREHALASE"/>
    <property type="match status" value="1"/>
</dbReference>
<evidence type="ECO:0000256" key="2">
    <source>
        <dbReference type="ARBA" id="ARBA00022801"/>
    </source>
</evidence>
<dbReference type="InterPro" id="IPR018232">
    <property type="entry name" value="Glyco_hydro_37_CS"/>
</dbReference>
<organism evidence="6 7">
    <name type="scientific">Ceratopteris richardii</name>
    <name type="common">Triangle waterfern</name>
    <dbReference type="NCBI Taxonomy" id="49495"/>
    <lineage>
        <taxon>Eukaryota</taxon>
        <taxon>Viridiplantae</taxon>
        <taxon>Streptophyta</taxon>
        <taxon>Embryophyta</taxon>
        <taxon>Tracheophyta</taxon>
        <taxon>Polypodiopsida</taxon>
        <taxon>Polypodiidae</taxon>
        <taxon>Polypodiales</taxon>
        <taxon>Pteridineae</taxon>
        <taxon>Pteridaceae</taxon>
        <taxon>Parkerioideae</taxon>
        <taxon>Ceratopteris</taxon>
    </lineage>
</organism>
<feature type="signal peptide" evidence="5">
    <location>
        <begin position="1"/>
        <end position="50"/>
    </location>
</feature>
<dbReference type="InterPro" id="IPR001661">
    <property type="entry name" value="Glyco_hydro_37"/>
</dbReference>
<feature type="chain" id="PRO_5035809866" description="Trehalase" evidence="5">
    <location>
        <begin position="51"/>
        <end position="624"/>
    </location>
</feature>
<dbReference type="PRINTS" id="PR00744">
    <property type="entry name" value="GLHYDRLASE37"/>
</dbReference>
<gene>
    <name evidence="6" type="ORF">KP509_16G076300</name>
</gene>
<dbReference type="GO" id="GO:0004555">
    <property type="term" value="F:alpha,alpha-trehalase activity"/>
    <property type="evidence" value="ECO:0007669"/>
    <property type="project" value="UniProtKB-EC"/>
</dbReference>
<dbReference type="Pfam" id="PF01204">
    <property type="entry name" value="Trehalase"/>
    <property type="match status" value="1"/>
</dbReference>
<dbReference type="SUPFAM" id="SSF48208">
    <property type="entry name" value="Six-hairpin glycosidases"/>
    <property type="match status" value="1"/>
</dbReference>
<keyword evidence="7" id="KW-1185">Reference proteome</keyword>
<dbReference type="AlphaFoldDB" id="A0A8T2T0V4"/>
<sequence length="624" mass="70669">MTPAKTICAIHFPVSYRAHTMRTRSWKFQSLHMNLILLMTMNSFLGSTMADSNSCNDSSLPSPPPVSELIVFLQKLQDAGFLSFGNNASFDAKTYVDLPLRFSLQRTSSTFDNLPRSSDGSISAETLTKFIDEYFFEVGSDLVKHIPVDYEAEPANFIPNVKDKRLRSWALKLHAIWLELARKVAENVEDEPDQHTLLPLPNPFVVPGSRFREVYYWDSYWIIRGLLVSKMFQTAKGMIENLLSLVKVYGFVLNGARLYYENRSQPPLLSAMVREVYVATNDTELLQKALPILVEEHSYWTSGPKQVTILDGSGHEHTLSRYYANWKAPRPESYINDVQIAAGVSVNKQEALYHDIATAAESGWDFGSRWLRDEENLSTLFTSWILPADLNAYVFQMESNIAYFAKVLGVKSAVRKFGRAAKARQIAMDSIMWNDDMGQWFDYVLDSYHCKVYLNKTIYLWNERGQRIITSISNFVPLWGGILKPGDARTEKVVNALIKSRLLFPAGLATSLQETGQQWDFPNAWPPLQHMVIEGLFLSGHSDGQRLAKKIALEWIRTNFVAFNESGYMLEKYDATVCGGTGGGGEYELQTGFGWTNGVVLSLLNDLELTLEDPIVCSYLFLKD</sequence>
<name>A0A8T2T0V4_CERRI</name>
<dbReference type="OMA" id="DAPFGWA"/>
<dbReference type="EC" id="3.2.1.28" evidence="4"/>
<evidence type="ECO:0000313" key="6">
    <source>
        <dbReference type="EMBL" id="KAH7388450.1"/>
    </source>
</evidence>
<accession>A0A8T2T0V4</accession>
<keyword evidence="3 4" id="KW-0326">Glycosidase</keyword>
<evidence type="ECO:0000256" key="4">
    <source>
        <dbReference type="RuleBase" id="RU361180"/>
    </source>
</evidence>
<evidence type="ECO:0000256" key="3">
    <source>
        <dbReference type="ARBA" id="ARBA00023295"/>
    </source>
</evidence>
<keyword evidence="5" id="KW-0732">Signal</keyword>
<comment type="caution">
    <text evidence="6">The sequence shown here is derived from an EMBL/GenBank/DDBJ whole genome shotgun (WGS) entry which is preliminary data.</text>
</comment>
<dbReference type="OrthoDB" id="1902590at2759"/>
<comment type="catalytic activity">
    <reaction evidence="4">
        <text>alpha,alpha-trehalose + H2O = alpha-D-glucose + beta-D-glucose</text>
        <dbReference type="Rhea" id="RHEA:32675"/>
        <dbReference type="ChEBI" id="CHEBI:15377"/>
        <dbReference type="ChEBI" id="CHEBI:15903"/>
        <dbReference type="ChEBI" id="CHEBI:16551"/>
        <dbReference type="ChEBI" id="CHEBI:17925"/>
        <dbReference type="EC" id="3.2.1.28"/>
    </reaction>
</comment>
<comment type="similarity">
    <text evidence="1 4">Belongs to the glycosyl hydrolase 37 family.</text>
</comment>
<protein>
    <recommendedName>
        <fullName evidence="4">Trehalase</fullName>
        <ecNumber evidence="4">3.2.1.28</ecNumber>
    </recommendedName>
    <alternativeName>
        <fullName evidence="4">Alpha-trehalose glucohydrolase</fullName>
    </alternativeName>
</protein>
<evidence type="ECO:0000256" key="5">
    <source>
        <dbReference type="SAM" id="SignalP"/>
    </source>
</evidence>
<evidence type="ECO:0000256" key="1">
    <source>
        <dbReference type="ARBA" id="ARBA00005615"/>
    </source>
</evidence>
<dbReference type="PROSITE" id="PS00928">
    <property type="entry name" value="TREHALASE_2"/>
    <property type="match status" value="1"/>
</dbReference>
<keyword evidence="2 4" id="KW-0378">Hydrolase</keyword>
<dbReference type="PANTHER" id="PTHR23403">
    <property type="entry name" value="TREHALASE"/>
    <property type="match status" value="1"/>
</dbReference>
<reference evidence="6" key="1">
    <citation type="submission" date="2021-08" db="EMBL/GenBank/DDBJ databases">
        <title>WGS assembly of Ceratopteris richardii.</title>
        <authorList>
            <person name="Marchant D.B."/>
            <person name="Chen G."/>
            <person name="Jenkins J."/>
            <person name="Shu S."/>
            <person name="Leebens-Mack J."/>
            <person name="Grimwood J."/>
            <person name="Schmutz J."/>
            <person name="Soltis P."/>
            <person name="Soltis D."/>
            <person name="Chen Z.-H."/>
        </authorList>
    </citation>
    <scope>NUCLEOTIDE SEQUENCE</scope>
    <source>
        <strain evidence="6">Whitten #5841</strain>
        <tissue evidence="6">Leaf</tissue>
    </source>
</reference>